<dbReference type="InterPro" id="IPR026856">
    <property type="entry name" value="Sialidase_fam"/>
</dbReference>
<dbReference type="InterPro" id="IPR008377">
    <property type="entry name" value="Sialidase_trypan"/>
</dbReference>
<name>K2NFN6_TRYCR</name>
<feature type="compositionally biased region" description="Polar residues" evidence="2">
    <location>
        <begin position="15"/>
        <end position="25"/>
    </location>
</feature>
<dbReference type="SUPFAM" id="SSF50939">
    <property type="entry name" value="Sialidases"/>
    <property type="match status" value="1"/>
</dbReference>
<dbReference type="OrthoDB" id="10438150at2759"/>
<dbReference type="PANTHER" id="PTHR10628">
    <property type="entry name" value="SIALIDASE"/>
    <property type="match status" value="1"/>
</dbReference>
<dbReference type="GO" id="GO:0006689">
    <property type="term" value="P:ganglioside catabolic process"/>
    <property type="evidence" value="ECO:0007669"/>
    <property type="project" value="TreeGrafter"/>
</dbReference>
<dbReference type="AlphaFoldDB" id="K2NFN6"/>
<dbReference type="Pfam" id="PF13859">
    <property type="entry name" value="BNR_3"/>
    <property type="match status" value="1"/>
</dbReference>
<protein>
    <submittedName>
        <fullName evidence="4">Trans-sialidase, putative</fullName>
    </submittedName>
</protein>
<keyword evidence="1" id="KW-0677">Repeat</keyword>
<gene>
    <name evidence="4" type="ORF">MOQ_001714</name>
</gene>
<dbReference type="Proteomes" id="UP000007350">
    <property type="component" value="Unassembled WGS sequence"/>
</dbReference>
<evidence type="ECO:0000259" key="3">
    <source>
        <dbReference type="Pfam" id="PF13859"/>
    </source>
</evidence>
<dbReference type="Gene3D" id="2.120.10.10">
    <property type="match status" value="1"/>
</dbReference>
<dbReference type="EMBL" id="AHKC01007559">
    <property type="protein sequence ID" value="EKF38080.1"/>
    <property type="molecule type" value="Genomic_DNA"/>
</dbReference>
<dbReference type="GO" id="GO:0004308">
    <property type="term" value="F:exo-alpha-sialidase activity"/>
    <property type="evidence" value="ECO:0007669"/>
    <property type="project" value="InterPro"/>
</dbReference>
<dbReference type="InterPro" id="IPR011040">
    <property type="entry name" value="Sialidase"/>
</dbReference>
<evidence type="ECO:0000313" key="5">
    <source>
        <dbReference type="Proteomes" id="UP000007350"/>
    </source>
</evidence>
<dbReference type="GO" id="GO:0016020">
    <property type="term" value="C:membrane"/>
    <property type="evidence" value="ECO:0007669"/>
    <property type="project" value="TreeGrafter"/>
</dbReference>
<reference evidence="4 5" key="1">
    <citation type="journal article" date="2012" name="BMC Genomics">
        <title>Comparative genomic analysis of human infective Trypanosoma cruzi lineages with the bat-restricted subspecies T. cruzi marinkellei.</title>
        <authorList>
            <person name="Franzen O."/>
            <person name="Talavera-Lopez C."/>
            <person name="Ochaya S."/>
            <person name="Butler C.E."/>
            <person name="Messenger L.A."/>
            <person name="Lewis M.D."/>
            <person name="Llewellyn M.S."/>
            <person name="Marinkelle C.J."/>
            <person name="Tyler K.M."/>
            <person name="Miles M.A."/>
            <person name="Andersson B."/>
        </authorList>
    </citation>
    <scope>NUCLEOTIDE SEQUENCE [LARGE SCALE GENOMIC DNA]</scope>
    <source>
        <strain evidence="4 5">B7</strain>
    </source>
</reference>
<organism evidence="4 5">
    <name type="scientific">Trypanosoma cruzi marinkellei</name>
    <dbReference type="NCBI Taxonomy" id="85056"/>
    <lineage>
        <taxon>Eukaryota</taxon>
        <taxon>Discoba</taxon>
        <taxon>Euglenozoa</taxon>
        <taxon>Kinetoplastea</taxon>
        <taxon>Metakinetoplastina</taxon>
        <taxon>Trypanosomatida</taxon>
        <taxon>Trypanosomatidae</taxon>
        <taxon>Trypanosoma</taxon>
        <taxon>Schizotrypanum</taxon>
    </lineage>
</organism>
<evidence type="ECO:0000256" key="1">
    <source>
        <dbReference type="ARBA" id="ARBA00022737"/>
    </source>
</evidence>
<keyword evidence="5" id="KW-1185">Reference proteome</keyword>
<dbReference type="CDD" id="cd15482">
    <property type="entry name" value="Sialidase_non-viral"/>
    <property type="match status" value="1"/>
</dbReference>
<sequence>MMCCGTGGAAEAAGQSSESPFAWNDPNSDVTVDSLGAPSLLKVGNDVFAFAEAQCKKTKEGSEKFFNGIASHVLTTKNANAPVEVLNDVKETKVLEKGDSAEARKEVDVSRPTAVVKENEIYMLVGNYSQTAVAQRSGEADSGILLVKVEVSGESGTEKKIKWENTNDVSRASLGAELESWTQLTGGGGSGVHMGDGKLLFPVEGTIKKKGEPEKNEKAVSLIIYTLSGPSWTLSKGMSDGGCGDPSVVEWKDKLMMMTACDDGRRRVYESGDKGESWT</sequence>
<dbReference type="GO" id="GO:0005737">
    <property type="term" value="C:cytoplasm"/>
    <property type="evidence" value="ECO:0007669"/>
    <property type="project" value="TreeGrafter"/>
</dbReference>
<feature type="domain" description="Sialidase" evidence="3">
    <location>
        <begin position="37"/>
        <end position="279"/>
    </location>
</feature>
<accession>K2NFN6</accession>
<dbReference type="InterPro" id="IPR036278">
    <property type="entry name" value="Sialidase_sf"/>
</dbReference>
<evidence type="ECO:0000313" key="4">
    <source>
        <dbReference type="EMBL" id="EKF38080.1"/>
    </source>
</evidence>
<feature type="non-terminal residue" evidence="4">
    <location>
        <position position="279"/>
    </location>
</feature>
<feature type="region of interest" description="Disordered" evidence="2">
    <location>
        <begin position="1"/>
        <end position="25"/>
    </location>
</feature>
<dbReference type="PRINTS" id="PR01803">
    <property type="entry name" value="TCSIALIDASE"/>
</dbReference>
<comment type="caution">
    <text evidence="4">The sequence shown here is derived from an EMBL/GenBank/DDBJ whole genome shotgun (WGS) entry which is preliminary data.</text>
</comment>
<proteinExistence type="predicted"/>
<dbReference type="PANTHER" id="PTHR10628:SF30">
    <property type="entry name" value="EXO-ALPHA-SIALIDASE"/>
    <property type="match status" value="1"/>
</dbReference>
<dbReference type="GO" id="GO:0009313">
    <property type="term" value="P:oligosaccharide catabolic process"/>
    <property type="evidence" value="ECO:0007669"/>
    <property type="project" value="TreeGrafter"/>
</dbReference>
<evidence type="ECO:0000256" key="2">
    <source>
        <dbReference type="SAM" id="MobiDB-lite"/>
    </source>
</evidence>